<gene>
    <name evidence="2" type="ORF">AVEN_145040_1</name>
    <name evidence="1" type="ORF">AVEN_59846_1</name>
</gene>
<protein>
    <submittedName>
        <fullName evidence="1">Uncharacterized protein</fullName>
    </submittedName>
</protein>
<comment type="caution">
    <text evidence="1">The sequence shown here is derived from an EMBL/GenBank/DDBJ whole genome shotgun (WGS) entry which is preliminary data.</text>
</comment>
<dbReference type="AlphaFoldDB" id="A0A4Y2ME65"/>
<dbReference type="EMBL" id="BGPR01007239">
    <property type="protein sequence ID" value="GBN25411.1"/>
    <property type="molecule type" value="Genomic_DNA"/>
</dbReference>
<evidence type="ECO:0000313" key="3">
    <source>
        <dbReference type="Proteomes" id="UP000499080"/>
    </source>
</evidence>
<organism evidence="1 3">
    <name type="scientific">Araneus ventricosus</name>
    <name type="common">Orbweaver spider</name>
    <name type="synonym">Epeira ventricosa</name>
    <dbReference type="NCBI Taxonomy" id="182803"/>
    <lineage>
        <taxon>Eukaryota</taxon>
        <taxon>Metazoa</taxon>
        <taxon>Ecdysozoa</taxon>
        <taxon>Arthropoda</taxon>
        <taxon>Chelicerata</taxon>
        <taxon>Arachnida</taxon>
        <taxon>Araneae</taxon>
        <taxon>Araneomorphae</taxon>
        <taxon>Entelegynae</taxon>
        <taxon>Araneoidea</taxon>
        <taxon>Araneidae</taxon>
        <taxon>Araneus</taxon>
    </lineage>
</organism>
<dbReference type="EMBL" id="BGPR01007241">
    <property type="protein sequence ID" value="GBN25421.1"/>
    <property type="molecule type" value="Genomic_DNA"/>
</dbReference>
<proteinExistence type="predicted"/>
<evidence type="ECO:0000313" key="1">
    <source>
        <dbReference type="EMBL" id="GBN25411.1"/>
    </source>
</evidence>
<dbReference type="Proteomes" id="UP000499080">
    <property type="component" value="Unassembled WGS sequence"/>
</dbReference>
<reference evidence="1 3" key="1">
    <citation type="journal article" date="2019" name="Sci. Rep.">
        <title>Orb-weaving spider Araneus ventricosus genome elucidates the spidroin gene catalogue.</title>
        <authorList>
            <person name="Kono N."/>
            <person name="Nakamura H."/>
            <person name="Ohtoshi R."/>
            <person name="Moran D.A.P."/>
            <person name="Shinohara A."/>
            <person name="Yoshida Y."/>
            <person name="Fujiwara M."/>
            <person name="Mori M."/>
            <person name="Tomita M."/>
            <person name="Arakawa K."/>
        </authorList>
    </citation>
    <scope>NUCLEOTIDE SEQUENCE [LARGE SCALE GENOMIC DNA]</scope>
</reference>
<accession>A0A4Y2ME65</accession>
<name>A0A4Y2ME65_ARAVE</name>
<keyword evidence="3" id="KW-1185">Reference proteome</keyword>
<evidence type="ECO:0000313" key="2">
    <source>
        <dbReference type="EMBL" id="GBN25421.1"/>
    </source>
</evidence>
<sequence>MFQLWINAQFQKILVPIIFNPLLYKEWIQIAASCKGTKNEVWGYLFHVRLKCFDFQSDETFQKQICSRIAISKILYKSCEILLFLYRKLHAFERIAADKMECGP</sequence>